<comment type="subcellular location">
    <subcellularLocation>
        <location evidence="1 10">Mitochondrion inner membrane</location>
    </subcellularLocation>
</comment>
<feature type="region of interest" description="Disordered" evidence="11">
    <location>
        <begin position="1"/>
        <end position="129"/>
    </location>
</feature>
<evidence type="ECO:0000256" key="4">
    <source>
        <dbReference type="ARBA" id="ARBA00022723"/>
    </source>
</evidence>
<protein>
    <recommendedName>
        <fullName evidence="10">Holocytochrome c-type synthase</fullName>
        <ecNumber evidence="10">4.4.1.17</ecNumber>
    </recommendedName>
</protein>
<evidence type="ECO:0000256" key="1">
    <source>
        <dbReference type="ARBA" id="ARBA00004273"/>
    </source>
</evidence>
<keyword evidence="6 10" id="KW-0408">Iron</keyword>
<keyword evidence="7 10" id="KW-0496">Mitochondrion</keyword>
<dbReference type="Proteomes" id="UP000316270">
    <property type="component" value="Chromosome 15"/>
</dbReference>
<dbReference type="GO" id="GO:0005743">
    <property type="term" value="C:mitochondrial inner membrane"/>
    <property type="evidence" value="ECO:0007669"/>
    <property type="project" value="UniProtKB-SubCell"/>
</dbReference>
<feature type="compositionally biased region" description="Pro residues" evidence="11">
    <location>
        <begin position="15"/>
        <end position="26"/>
    </location>
</feature>
<evidence type="ECO:0000256" key="6">
    <source>
        <dbReference type="ARBA" id="ARBA00023004"/>
    </source>
</evidence>
<evidence type="ECO:0000256" key="10">
    <source>
        <dbReference type="RuleBase" id="RU363130"/>
    </source>
</evidence>
<dbReference type="STRING" id="50376.A0A517LL57"/>
<evidence type="ECO:0000256" key="7">
    <source>
        <dbReference type="ARBA" id="ARBA00023128"/>
    </source>
</evidence>
<keyword evidence="8 10" id="KW-0472">Membrane</keyword>
<comment type="catalytic activity">
    <reaction evidence="10">
        <text>holo-[cytochrome c] = apo-[cytochrome c] + heme b</text>
        <dbReference type="Rhea" id="RHEA:22648"/>
        <dbReference type="Rhea" id="RHEA-COMP:10725"/>
        <dbReference type="Rhea" id="RHEA-COMP:10726"/>
        <dbReference type="ChEBI" id="CHEBI:29950"/>
        <dbReference type="ChEBI" id="CHEBI:60344"/>
        <dbReference type="ChEBI" id="CHEBI:83739"/>
        <dbReference type="EC" id="4.4.1.17"/>
    </reaction>
</comment>
<evidence type="ECO:0000313" key="12">
    <source>
        <dbReference type="EMBL" id="QDS76378.1"/>
    </source>
</evidence>
<evidence type="ECO:0000313" key="13">
    <source>
        <dbReference type="Proteomes" id="UP000316270"/>
    </source>
</evidence>
<evidence type="ECO:0000256" key="3">
    <source>
        <dbReference type="ARBA" id="ARBA00022617"/>
    </source>
</evidence>
<name>A0A517LL57_9PEZI</name>
<dbReference type="GO" id="GO:0004408">
    <property type="term" value="F:holocytochrome-c synthase activity"/>
    <property type="evidence" value="ECO:0007669"/>
    <property type="project" value="UniProtKB-EC"/>
</dbReference>
<keyword evidence="4 10" id="KW-0479">Metal-binding</keyword>
<dbReference type="PANTHER" id="PTHR12743">
    <property type="entry name" value="CYTOCHROME C1 HEME LYASE"/>
    <property type="match status" value="1"/>
</dbReference>
<reference evidence="12 13" key="1">
    <citation type="submission" date="2019-07" db="EMBL/GenBank/DDBJ databases">
        <title>Finished genome of Venturia effusa.</title>
        <authorList>
            <person name="Young C.A."/>
            <person name="Cox M.P."/>
            <person name="Ganley A.R.D."/>
            <person name="David W.J."/>
        </authorList>
    </citation>
    <scope>NUCLEOTIDE SEQUENCE [LARGE SCALE GENOMIC DNA]</scope>
    <source>
        <strain evidence="13">albino</strain>
    </source>
</reference>
<feature type="compositionally biased region" description="Basic and acidic residues" evidence="11">
    <location>
        <begin position="112"/>
        <end position="129"/>
    </location>
</feature>
<evidence type="ECO:0000256" key="5">
    <source>
        <dbReference type="ARBA" id="ARBA00022792"/>
    </source>
</evidence>
<keyword evidence="13" id="KW-1185">Reference proteome</keyword>
<dbReference type="PANTHER" id="PTHR12743:SF0">
    <property type="entry name" value="HOLOCYTOCHROME C-TYPE SYNTHASE"/>
    <property type="match status" value="1"/>
</dbReference>
<sequence length="276" mass="30497">MGNTNSREGSAPAPTSQPLPEPPHPINPNTDASDAEACPVDHKTREAWLAQARQKAATSTAPVSSIPPGESCDSTSISQSAPPPSTILSKLGLDQRREVSTIPRAAASTDVESDRKPANNEIESGKDKSGKWIYPSEQMFFEAMRRKNYDPRVEDMRSIVPIHNAVNERAWSEILEWEKGQGSESCGGPKLLSFMGTSKALTPRARFNTLLGYTAPFDRHDWVIDRCGKRVDYVIDFYSGRDENKPGKSLNFYLDVRPKLNSWEGVILRARKAVGL</sequence>
<keyword evidence="3 10" id="KW-0349">Heme</keyword>
<keyword evidence="5 10" id="KW-0999">Mitochondrion inner membrane</keyword>
<dbReference type="GO" id="GO:0046872">
    <property type="term" value="F:metal ion binding"/>
    <property type="evidence" value="ECO:0007669"/>
    <property type="project" value="UniProtKB-KW"/>
</dbReference>
<comment type="function">
    <text evidence="10">Lyase that catalyzes the covalent linking of the heme group to the cytochrome C apoprotein to produce the mature functional cytochrome.</text>
</comment>
<organism evidence="12 13">
    <name type="scientific">Venturia effusa</name>
    <dbReference type="NCBI Taxonomy" id="50376"/>
    <lineage>
        <taxon>Eukaryota</taxon>
        <taxon>Fungi</taxon>
        <taxon>Dikarya</taxon>
        <taxon>Ascomycota</taxon>
        <taxon>Pezizomycotina</taxon>
        <taxon>Dothideomycetes</taxon>
        <taxon>Pleosporomycetidae</taxon>
        <taxon>Venturiales</taxon>
        <taxon>Venturiaceae</taxon>
        <taxon>Venturia</taxon>
    </lineage>
</organism>
<dbReference type="OrthoDB" id="4243at2759"/>
<accession>A0A517LL57</accession>
<dbReference type="InterPro" id="IPR000511">
    <property type="entry name" value="Holocyt_c/c1_synthase"/>
</dbReference>
<dbReference type="PROSITE" id="PS00822">
    <property type="entry name" value="CYTO_HEME_LYASE_2"/>
    <property type="match status" value="1"/>
</dbReference>
<keyword evidence="9 10" id="KW-0456">Lyase</keyword>
<feature type="compositionally biased region" description="Polar residues" evidence="11">
    <location>
        <begin position="1"/>
        <end position="14"/>
    </location>
</feature>
<gene>
    <name evidence="12" type="ORF">FKW77_003455</name>
</gene>
<dbReference type="AlphaFoldDB" id="A0A517LL57"/>
<dbReference type="EMBL" id="CP042199">
    <property type="protein sequence ID" value="QDS76378.1"/>
    <property type="molecule type" value="Genomic_DNA"/>
</dbReference>
<dbReference type="PROSITE" id="PS00821">
    <property type="entry name" value="CYTO_HEME_LYASE_1"/>
    <property type="match status" value="1"/>
</dbReference>
<evidence type="ECO:0000256" key="8">
    <source>
        <dbReference type="ARBA" id="ARBA00023136"/>
    </source>
</evidence>
<evidence type="ECO:0000256" key="2">
    <source>
        <dbReference type="ARBA" id="ARBA00007255"/>
    </source>
</evidence>
<proteinExistence type="inferred from homology"/>
<evidence type="ECO:0000256" key="9">
    <source>
        <dbReference type="ARBA" id="ARBA00023239"/>
    </source>
</evidence>
<dbReference type="EC" id="4.4.1.17" evidence="10"/>
<comment type="similarity">
    <text evidence="2 10">Belongs to the cytochrome c-type heme lyase family.</text>
</comment>
<dbReference type="Pfam" id="PF01265">
    <property type="entry name" value="Cyto_heme_lyase"/>
    <property type="match status" value="1"/>
</dbReference>
<evidence type="ECO:0000256" key="11">
    <source>
        <dbReference type="SAM" id="MobiDB-lite"/>
    </source>
</evidence>